<dbReference type="PANTHER" id="PTHR14296">
    <property type="entry name" value="REMODELING AND SPACING FACTOR 1"/>
    <property type="match status" value="1"/>
</dbReference>
<dbReference type="EMBL" id="OZ021737">
    <property type="protein sequence ID" value="CAK9317423.1"/>
    <property type="molecule type" value="Genomic_DNA"/>
</dbReference>
<evidence type="ECO:0000256" key="1">
    <source>
        <dbReference type="SAM" id="MobiDB-lite"/>
    </source>
</evidence>
<name>A0ABP0YEL6_9ROSI</name>
<dbReference type="PANTHER" id="PTHR14296:SF12">
    <property type="entry name" value="DDT DOMAIN-CONTAINING PROTEIN DDR4 ISOFORM X1"/>
    <property type="match status" value="1"/>
</dbReference>
<accession>A0ABP0YEL6</accession>
<dbReference type="InterPro" id="IPR028938">
    <property type="entry name" value="Rsf1-like"/>
</dbReference>
<evidence type="ECO:0008006" key="4">
    <source>
        <dbReference type="Google" id="ProtNLM"/>
    </source>
</evidence>
<protein>
    <recommendedName>
        <fullName evidence="4">DDT domain-containing protein DDR4</fullName>
    </recommendedName>
</protein>
<evidence type="ECO:0000313" key="2">
    <source>
        <dbReference type="EMBL" id="CAK9317423.1"/>
    </source>
</evidence>
<proteinExistence type="predicted"/>
<feature type="compositionally biased region" description="Basic and acidic residues" evidence="1">
    <location>
        <begin position="349"/>
        <end position="358"/>
    </location>
</feature>
<dbReference type="Proteomes" id="UP001642487">
    <property type="component" value="Chromosome 3"/>
</dbReference>
<feature type="compositionally biased region" description="Basic and acidic residues" evidence="1">
    <location>
        <begin position="400"/>
        <end position="416"/>
    </location>
</feature>
<feature type="compositionally biased region" description="Acidic residues" evidence="1">
    <location>
        <begin position="417"/>
        <end position="435"/>
    </location>
</feature>
<organism evidence="2 3">
    <name type="scientific">Citrullus colocynthis</name>
    <name type="common">colocynth</name>
    <dbReference type="NCBI Taxonomy" id="252529"/>
    <lineage>
        <taxon>Eukaryota</taxon>
        <taxon>Viridiplantae</taxon>
        <taxon>Streptophyta</taxon>
        <taxon>Embryophyta</taxon>
        <taxon>Tracheophyta</taxon>
        <taxon>Spermatophyta</taxon>
        <taxon>Magnoliopsida</taxon>
        <taxon>eudicotyledons</taxon>
        <taxon>Gunneridae</taxon>
        <taxon>Pentapetalae</taxon>
        <taxon>rosids</taxon>
        <taxon>fabids</taxon>
        <taxon>Cucurbitales</taxon>
        <taxon>Cucurbitaceae</taxon>
        <taxon>Benincaseae</taxon>
        <taxon>Citrullus</taxon>
    </lineage>
</organism>
<feature type="region of interest" description="Disordered" evidence="1">
    <location>
        <begin position="1"/>
        <end position="27"/>
    </location>
</feature>
<keyword evidence="3" id="KW-1185">Reference proteome</keyword>
<reference evidence="2 3" key="1">
    <citation type="submission" date="2024-03" db="EMBL/GenBank/DDBJ databases">
        <authorList>
            <person name="Gkanogiannis A."/>
            <person name="Becerra Lopez-Lavalle L."/>
        </authorList>
    </citation>
    <scope>NUCLEOTIDE SEQUENCE [LARGE SCALE GENOMIC DNA]</scope>
</reference>
<feature type="region of interest" description="Disordered" evidence="1">
    <location>
        <begin position="348"/>
        <end position="496"/>
    </location>
</feature>
<gene>
    <name evidence="2" type="ORF">CITCOLO1_LOCUS9326</name>
</gene>
<sequence>MGDSLPWRRSPAATKAPAGEKEWSGKEENVDDSVMAIDLDVNFEAEVWKLRGQWELASVLNFLNVFEPVIGKSLRISAEQIEKGLIEPESSLAELHIALLKGIPPVSKMLNGSDAWVTVLCKKLAPWWPWVAEGEIPIKAFKGEEISNYKKLDPTKRLLLLKALCEIRADQDDTISYISDCLKDKTQMSCFQKDRFGGDGDGISYWYDGNPFVGYRLYREVVKCDTKIKGKQKGSMPLPMFSTQWETMATNLEEFHKVKDNFLCSKITSEVSVGRKIESDAIPVLEKLQKKKEKSLKRKHREDKLLNDFNKSCIVGVTRTCRIRAPVKYTFEEYNRAIDNAIRLSRNVKKTDEKEQGMHHKRSRKDVSTSKNPDTMTKSDDVSRNSGESSNNDTGSNTSKEADHDSADDIDNKDYEDKDDGDDDSDSDYSNAEENEMLHSGGDTNVKKPAAVCSKRLDRSSMSNENRKVGAKSRLRQRPVLNSALDGVVPDSDDEN</sequence>
<feature type="compositionally biased region" description="Polar residues" evidence="1">
    <location>
        <begin position="384"/>
        <end position="399"/>
    </location>
</feature>
<feature type="compositionally biased region" description="Basic and acidic residues" evidence="1">
    <location>
        <begin position="18"/>
        <end position="27"/>
    </location>
</feature>
<evidence type="ECO:0000313" key="3">
    <source>
        <dbReference type="Proteomes" id="UP001642487"/>
    </source>
</evidence>